<dbReference type="ExpressionAtlas" id="A0A2K3DL99">
    <property type="expression patterns" value="baseline"/>
</dbReference>
<evidence type="ECO:0000313" key="2">
    <source>
        <dbReference type="Proteomes" id="UP000006906"/>
    </source>
</evidence>
<proteinExistence type="predicted"/>
<dbReference type="OMA" id="YECAPGH"/>
<gene>
    <name evidence="1" type="ORF">CHLRE_07g350600v5</name>
</gene>
<dbReference type="RefSeq" id="XP_001692478.2">
    <property type="nucleotide sequence ID" value="XM_001692426.2"/>
</dbReference>
<organism evidence="1 2">
    <name type="scientific">Chlamydomonas reinhardtii</name>
    <name type="common">Chlamydomonas smithii</name>
    <dbReference type="NCBI Taxonomy" id="3055"/>
    <lineage>
        <taxon>Eukaryota</taxon>
        <taxon>Viridiplantae</taxon>
        <taxon>Chlorophyta</taxon>
        <taxon>core chlorophytes</taxon>
        <taxon>Chlorophyceae</taxon>
        <taxon>CS clade</taxon>
        <taxon>Chlamydomonadales</taxon>
        <taxon>Chlamydomonadaceae</taxon>
        <taxon>Chlamydomonas</taxon>
    </lineage>
</organism>
<keyword evidence="2" id="KW-1185">Reference proteome</keyword>
<dbReference type="InParanoid" id="A0A2K3DL99"/>
<dbReference type="GeneID" id="5718182"/>
<dbReference type="KEGG" id="cre:CHLRE_07g350600v5"/>
<dbReference type="EMBL" id="CM008968">
    <property type="protein sequence ID" value="PNW81307.1"/>
    <property type="molecule type" value="Genomic_DNA"/>
</dbReference>
<evidence type="ECO:0000313" key="1">
    <source>
        <dbReference type="EMBL" id="PNW81307.1"/>
    </source>
</evidence>
<accession>A0A2K3DL99</accession>
<protein>
    <recommendedName>
        <fullName evidence="3">BTB domain-containing protein</fullName>
    </recommendedName>
</protein>
<evidence type="ECO:0008006" key="3">
    <source>
        <dbReference type="Google" id="ProtNLM"/>
    </source>
</evidence>
<dbReference type="Gramene" id="PNW81307">
    <property type="protein sequence ID" value="PNW81307"/>
    <property type="gene ID" value="CHLRE_07g350600v5"/>
</dbReference>
<sequence>MSGRWRRREDSPLHELDPDLHILVDDRPGPLPAHHAVLMLFSRCVRDLPRAAAAPALAPFSSTGTYSFGGGHAAAGSACGAGGGGGGGVGLSAGGALGSAGSAPLEAAALGSVSITVWDLRNLVLEGESRPVSGDVVQRWLDLVYSHVDHGRRLEVLTDMEHARSLLLFADAIGSSSLSLETLCRRLLETPGLHVRVPLEQNTHVPWLELVLMGRMYYVLQPRSLEFVDVPYTACVIIDPGISEACRASLPGAVAAALEGWLYLAGRLRLVPLARTLIDFVKLQLVPAGLSILGPAVAQVYSPRVLQCLPPELLVEGFLRDAVGDLPSRVQLQANGPVTLGCASAAAAAWYECAPGHGVELAAVEALEGRSMLHSEEFADLPVNASMGGLSAEQREAAVTQAMERLLAET</sequence>
<dbReference type="PaxDb" id="3055-EDP03956"/>
<name>A0A2K3DL99_CHLRE</name>
<dbReference type="AlphaFoldDB" id="A0A2K3DL99"/>
<reference evidence="1 2" key="1">
    <citation type="journal article" date="2007" name="Science">
        <title>The Chlamydomonas genome reveals the evolution of key animal and plant functions.</title>
        <authorList>
            <person name="Merchant S.S."/>
            <person name="Prochnik S.E."/>
            <person name="Vallon O."/>
            <person name="Harris E.H."/>
            <person name="Karpowicz S.J."/>
            <person name="Witman G.B."/>
            <person name="Terry A."/>
            <person name="Salamov A."/>
            <person name="Fritz-Laylin L.K."/>
            <person name="Marechal-Drouard L."/>
            <person name="Marshall W.F."/>
            <person name="Qu L.H."/>
            <person name="Nelson D.R."/>
            <person name="Sanderfoot A.A."/>
            <person name="Spalding M.H."/>
            <person name="Kapitonov V.V."/>
            <person name="Ren Q."/>
            <person name="Ferris P."/>
            <person name="Lindquist E."/>
            <person name="Shapiro H."/>
            <person name="Lucas S.M."/>
            <person name="Grimwood J."/>
            <person name="Schmutz J."/>
            <person name="Cardol P."/>
            <person name="Cerutti H."/>
            <person name="Chanfreau G."/>
            <person name="Chen C.L."/>
            <person name="Cognat V."/>
            <person name="Croft M.T."/>
            <person name="Dent R."/>
            <person name="Dutcher S."/>
            <person name="Fernandez E."/>
            <person name="Fukuzawa H."/>
            <person name="Gonzalez-Ballester D."/>
            <person name="Gonzalez-Halphen D."/>
            <person name="Hallmann A."/>
            <person name="Hanikenne M."/>
            <person name="Hippler M."/>
            <person name="Inwood W."/>
            <person name="Jabbari K."/>
            <person name="Kalanon M."/>
            <person name="Kuras R."/>
            <person name="Lefebvre P.A."/>
            <person name="Lemaire S.D."/>
            <person name="Lobanov A.V."/>
            <person name="Lohr M."/>
            <person name="Manuell A."/>
            <person name="Meier I."/>
            <person name="Mets L."/>
            <person name="Mittag M."/>
            <person name="Mittelmeier T."/>
            <person name="Moroney J.V."/>
            <person name="Moseley J."/>
            <person name="Napoli C."/>
            <person name="Nedelcu A.M."/>
            <person name="Niyogi K."/>
            <person name="Novoselov S.V."/>
            <person name="Paulsen I.T."/>
            <person name="Pazour G."/>
            <person name="Purton S."/>
            <person name="Ral J.P."/>
            <person name="Riano-Pachon D.M."/>
            <person name="Riekhof W."/>
            <person name="Rymarquis L."/>
            <person name="Schroda M."/>
            <person name="Stern D."/>
            <person name="Umen J."/>
            <person name="Willows R."/>
            <person name="Wilson N."/>
            <person name="Zimmer S.L."/>
            <person name="Allmer J."/>
            <person name="Balk J."/>
            <person name="Bisova K."/>
            <person name="Chen C.J."/>
            <person name="Elias M."/>
            <person name="Gendler K."/>
            <person name="Hauser C."/>
            <person name="Lamb M.R."/>
            <person name="Ledford H."/>
            <person name="Long J.C."/>
            <person name="Minagawa J."/>
            <person name="Page M.D."/>
            <person name="Pan J."/>
            <person name="Pootakham W."/>
            <person name="Roje S."/>
            <person name="Rose A."/>
            <person name="Stahlberg E."/>
            <person name="Terauchi A.M."/>
            <person name="Yang P."/>
            <person name="Ball S."/>
            <person name="Bowler C."/>
            <person name="Dieckmann C.L."/>
            <person name="Gladyshev V.N."/>
            <person name="Green P."/>
            <person name="Jorgensen R."/>
            <person name="Mayfield S."/>
            <person name="Mueller-Roeber B."/>
            <person name="Rajamani S."/>
            <person name="Sayre R.T."/>
            <person name="Brokstein P."/>
            <person name="Dubchak I."/>
            <person name="Goodstein D."/>
            <person name="Hornick L."/>
            <person name="Huang Y.W."/>
            <person name="Jhaveri J."/>
            <person name="Luo Y."/>
            <person name="Martinez D."/>
            <person name="Ngau W.C."/>
            <person name="Otillar B."/>
            <person name="Poliakov A."/>
            <person name="Porter A."/>
            <person name="Szajkowski L."/>
            <person name="Werner G."/>
            <person name="Zhou K."/>
            <person name="Grigoriev I.V."/>
            <person name="Rokhsar D.S."/>
            <person name="Grossman A.R."/>
        </authorList>
    </citation>
    <scope>NUCLEOTIDE SEQUENCE [LARGE SCALE GENOMIC DNA]</scope>
    <source>
        <strain evidence="2">CC-503</strain>
    </source>
</reference>
<dbReference type="OrthoDB" id="532207at2759"/>
<dbReference type="Proteomes" id="UP000006906">
    <property type="component" value="Chromosome 7"/>
</dbReference>